<dbReference type="InterPro" id="IPR021109">
    <property type="entry name" value="Peptidase_aspartic_dom_sf"/>
</dbReference>
<evidence type="ECO:0000256" key="1">
    <source>
        <dbReference type="PROSITE-ProRule" id="PRU00047"/>
    </source>
</evidence>
<dbReference type="InterPro" id="IPR050951">
    <property type="entry name" value="Retrovirus_Pol_polyprotein"/>
</dbReference>
<keyword evidence="1" id="KW-0479">Metal-binding</keyword>
<feature type="compositionally biased region" description="Polar residues" evidence="2">
    <location>
        <begin position="797"/>
        <end position="806"/>
    </location>
</feature>
<organism evidence="4">
    <name type="scientific">Rhipicephalus zambeziensis</name>
    <dbReference type="NCBI Taxonomy" id="60191"/>
    <lineage>
        <taxon>Eukaryota</taxon>
        <taxon>Metazoa</taxon>
        <taxon>Ecdysozoa</taxon>
        <taxon>Arthropoda</taxon>
        <taxon>Chelicerata</taxon>
        <taxon>Arachnida</taxon>
        <taxon>Acari</taxon>
        <taxon>Parasitiformes</taxon>
        <taxon>Ixodida</taxon>
        <taxon>Ixodoidea</taxon>
        <taxon>Ixodidae</taxon>
        <taxon>Rhipicephalinae</taxon>
        <taxon>Rhipicephalus</taxon>
        <taxon>Rhipicephalus</taxon>
    </lineage>
</organism>
<protein>
    <submittedName>
        <fullName evidence="4">Gypsy-24 xt-i</fullName>
    </submittedName>
</protein>
<dbReference type="GO" id="GO:0004190">
    <property type="term" value="F:aspartic-type endopeptidase activity"/>
    <property type="evidence" value="ECO:0007669"/>
    <property type="project" value="InterPro"/>
</dbReference>
<feature type="compositionally biased region" description="Low complexity" evidence="2">
    <location>
        <begin position="234"/>
        <end position="251"/>
    </location>
</feature>
<dbReference type="InterPro" id="IPR001878">
    <property type="entry name" value="Znf_CCHC"/>
</dbReference>
<dbReference type="EMBL" id="GFPF01008265">
    <property type="protein sequence ID" value="MAA19411.1"/>
    <property type="molecule type" value="Transcribed_RNA"/>
</dbReference>
<feature type="compositionally biased region" description="Low complexity" evidence="2">
    <location>
        <begin position="767"/>
        <end position="778"/>
    </location>
</feature>
<dbReference type="InterPro" id="IPR001969">
    <property type="entry name" value="Aspartic_peptidase_AS"/>
</dbReference>
<feature type="domain" description="CCHC-type" evidence="3">
    <location>
        <begin position="283"/>
        <end position="297"/>
    </location>
</feature>
<feature type="compositionally biased region" description="Polar residues" evidence="2">
    <location>
        <begin position="723"/>
        <end position="741"/>
    </location>
</feature>
<evidence type="ECO:0000259" key="3">
    <source>
        <dbReference type="PROSITE" id="PS50158"/>
    </source>
</evidence>
<dbReference type="GO" id="GO:0006508">
    <property type="term" value="P:proteolysis"/>
    <property type="evidence" value="ECO:0007669"/>
    <property type="project" value="InterPro"/>
</dbReference>
<dbReference type="SMART" id="SM00343">
    <property type="entry name" value="ZnF_C2HC"/>
    <property type="match status" value="2"/>
</dbReference>
<evidence type="ECO:0000313" key="4">
    <source>
        <dbReference type="EMBL" id="MAA19411.1"/>
    </source>
</evidence>
<sequence>MNAAIPPPPFLQCPGVPPIPWRKWRPVLQVYIDAAARDATPEHKKALLLNALGVEGLNTYLRAAEDEQQPGADRPTQEETPNVYDAALALLSQLFDPQPDAACLRARFKALRQGPDESAVQFIQEVRRVAKLCEFGAASDILAYDQIVSGIASPHLKRTFYKMGKDFTVQKALDIAKEEERVDRALLQLSGVQVDAVSSRTVQDGVSARRIPQNAGPNGGRPPQALPQDGAGGTSSAYTSSPTTAADTSSPASPPVRAGACYRCGSTRHWANSVACPARSRTCSRCGRRGHFARVCRTNTESPTGQQGTSTVTNTVTVLQVDETVTTFGLHLPVRINGSPFNMLIDTGAAVSLLNVQDYTRNFSHIKLLPSHLVLQNFSEQAINNHGYFKATVSYNGNCAKIPFFVTDKGTSLLGLDAIRGLKIIIVGETLSCSLGESSTSTSASLEPDRLGAQQPGQVDDSVHRGVRRVSVPSVSSGFHRRPCRIPQVTRDPLRPHAAGVVNRVSSPNCTAVPDVNARCLTNDRVPRQCQLINAPQNSFHIATQVFYSRRYIHDATTVFNCHTCSDMVRTDTCISESAVEHLPECVFEPQGSLPAPVQCPAVVPSANKSFPSNMPVLEPQGSISAPIQCAAAVPSQYDDVLSSCIVSVVEPQSSLVAPVQSLPAVSSHHTFCSTNECIIEPPGSLATPFQRSAVVSSPHVIPPCPEHVSESPDSLQALSQYSTAVPSPHTDTVSNNNGHNSELLGSHASRFHSSSPASAERRLSESSDSSYSSALSAVPEQRVTEPVGSSEDTELTAPQGSTSERNAPRRSKRLRKKPSRFKDFVS</sequence>
<dbReference type="Gene3D" id="2.40.70.10">
    <property type="entry name" value="Acid Proteases"/>
    <property type="match status" value="1"/>
</dbReference>
<dbReference type="PROSITE" id="PS50158">
    <property type="entry name" value="ZF_CCHC"/>
    <property type="match status" value="1"/>
</dbReference>
<dbReference type="SUPFAM" id="SSF50630">
    <property type="entry name" value="Acid proteases"/>
    <property type="match status" value="1"/>
</dbReference>
<dbReference type="GO" id="GO:0003676">
    <property type="term" value="F:nucleic acid binding"/>
    <property type="evidence" value="ECO:0007669"/>
    <property type="project" value="InterPro"/>
</dbReference>
<dbReference type="PANTHER" id="PTHR37984:SF9">
    <property type="entry name" value="INTEGRASE CATALYTIC DOMAIN-CONTAINING PROTEIN"/>
    <property type="match status" value="1"/>
</dbReference>
<dbReference type="PROSITE" id="PS00141">
    <property type="entry name" value="ASP_PROTEASE"/>
    <property type="match status" value="1"/>
</dbReference>
<feature type="region of interest" description="Disordered" evidence="2">
    <location>
        <begin position="438"/>
        <end position="460"/>
    </location>
</feature>
<dbReference type="SUPFAM" id="SSF57756">
    <property type="entry name" value="Retrovirus zinc finger-like domains"/>
    <property type="match status" value="1"/>
</dbReference>
<dbReference type="AlphaFoldDB" id="A0A224YXS7"/>
<evidence type="ECO:0000256" key="2">
    <source>
        <dbReference type="SAM" id="MobiDB-lite"/>
    </source>
</evidence>
<keyword evidence="1" id="KW-0862">Zinc</keyword>
<feature type="region of interest" description="Disordered" evidence="2">
    <location>
        <begin position="723"/>
        <end position="827"/>
    </location>
</feature>
<keyword evidence="1" id="KW-0863">Zinc-finger</keyword>
<feature type="compositionally biased region" description="Basic residues" evidence="2">
    <location>
        <begin position="809"/>
        <end position="820"/>
    </location>
</feature>
<dbReference type="InterPro" id="IPR036875">
    <property type="entry name" value="Znf_CCHC_sf"/>
</dbReference>
<feature type="region of interest" description="Disordered" evidence="2">
    <location>
        <begin position="201"/>
        <end position="256"/>
    </location>
</feature>
<dbReference type="Gene3D" id="4.10.60.10">
    <property type="entry name" value="Zinc finger, CCHC-type"/>
    <property type="match status" value="1"/>
</dbReference>
<dbReference type="GO" id="GO:0008270">
    <property type="term" value="F:zinc ion binding"/>
    <property type="evidence" value="ECO:0007669"/>
    <property type="project" value="UniProtKB-KW"/>
</dbReference>
<dbReference type="PANTHER" id="PTHR37984">
    <property type="entry name" value="PROTEIN CBG26694"/>
    <property type="match status" value="1"/>
</dbReference>
<accession>A0A224YXS7</accession>
<reference evidence="4" key="1">
    <citation type="journal article" date="2017" name="Parasit. Vectors">
        <title>Sialotranscriptomics of Rhipicephalus zambeziensis reveals intricate expression profiles of secretory proteins and suggests tight temporal transcriptional regulation during blood-feeding.</title>
        <authorList>
            <person name="de Castro M.H."/>
            <person name="de Klerk D."/>
            <person name="Pienaar R."/>
            <person name="Rees D.J.G."/>
            <person name="Mans B.J."/>
        </authorList>
    </citation>
    <scope>NUCLEOTIDE SEQUENCE</scope>
    <source>
        <tissue evidence="4">Salivary glands</tissue>
    </source>
</reference>
<proteinExistence type="predicted"/>
<name>A0A224YXS7_9ACAR</name>